<reference evidence="3" key="1">
    <citation type="journal article" date="2011" name="Proc. Natl. Acad. Sci. U.S.A.">
        <title>Obligate biotrophy features unraveled by the genomic analysis of rust fungi.</title>
        <authorList>
            <person name="Duplessis S."/>
            <person name="Cuomo C.A."/>
            <person name="Lin Y.-C."/>
            <person name="Aerts A."/>
            <person name="Tisserant E."/>
            <person name="Veneault-Fourrey C."/>
            <person name="Joly D.L."/>
            <person name="Hacquard S."/>
            <person name="Amselem J."/>
            <person name="Cantarel B.L."/>
            <person name="Chiu R."/>
            <person name="Coutinho P.M."/>
            <person name="Feau N."/>
            <person name="Field M."/>
            <person name="Frey P."/>
            <person name="Gelhaye E."/>
            <person name="Goldberg J."/>
            <person name="Grabherr M.G."/>
            <person name="Kodira C.D."/>
            <person name="Kohler A."/>
            <person name="Kuees U."/>
            <person name="Lindquist E.A."/>
            <person name="Lucas S.M."/>
            <person name="Mago R."/>
            <person name="Mauceli E."/>
            <person name="Morin E."/>
            <person name="Murat C."/>
            <person name="Pangilinan J.L."/>
            <person name="Park R."/>
            <person name="Pearson M."/>
            <person name="Quesneville H."/>
            <person name="Rouhier N."/>
            <person name="Sakthikumar S."/>
            <person name="Salamov A.A."/>
            <person name="Schmutz J."/>
            <person name="Selles B."/>
            <person name="Shapiro H."/>
            <person name="Tanguay P."/>
            <person name="Tuskan G.A."/>
            <person name="Henrissat B."/>
            <person name="Van de Peer Y."/>
            <person name="Rouze P."/>
            <person name="Ellis J.G."/>
            <person name="Dodds P.N."/>
            <person name="Schein J.E."/>
            <person name="Zhong S."/>
            <person name="Hamelin R.C."/>
            <person name="Grigoriev I.V."/>
            <person name="Szabo L.J."/>
            <person name="Martin F."/>
        </authorList>
    </citation>
    <scope>NUCLEOTIDE SEQUENCE [LARGE SCALE GENOMIC DNA]</scope>
    <source>
        <strain evidence="3">98AG31 / pathotype 3-4-7</strain>
    </source>
</reference>
<keyword evidence="3" id="KW-1185">Reference proteome</keyword>
<gene>
    <name evidence="2" type="ORF">MELLADRAFT_68597</name>
</gene>
<evidence type="ECO:0000256" key="1">
    <source>
        <dbReference type="SAM" id="MobiDB-lite"/>
    </source>
</evidence>
<proteinExistence type="predicted"/>
<feature type="region of interest" description="Disordered" evidence="1">
    <location>
        <begin position="1"/>
        <end position="59"/>
    </location>
</feature>
<dbReference type="EMBL" id="GL883159">
    <property type="protein sequence ID" value="EGF99389.1"/>
    <property type="molecule type" value="Genomic_DNA"/>
</dbReference>
<name>F4S7D9_MELLP</name>
<dbReference type="InParanoid" id="F4S7D9"/>
<evidence type="ECO:0000313" key="3">
    <source>
        <dbReference type="Proteomes" id="UP000001072"/>
    </source>
</evidence>
<dbReference type="Proteomes" id="UP000001072">
    <property type="component" value="Unassembled WGS sequence"/>
</dbReference>
<protein>
    <submittedName>
        <fullName evidence="2">Uncharacterized protein</fullName>
    </submittedName>
</protein>
<dbReference type="VEuPathDB" id="FungiDB:MELLADRAFT_68597"/>
<dbReference type="GeneID" id="18931066"/>
<dbReference type="HOGENOM" id="CLU_087040_0_0_1"/>
<sequence>MSEHYPSDAPPFDAHQSDDVQSVPDISERHGFDSPTSEGQRTKTDGYESPTSEGPRSVSLRGELMETEPSDPPDSDDSFVIPLSEIDRGERVSCIIDAILDQDMTVRQFIGEVRPTPYTLINPTCTPNQRQIVIRSIDAINYMRSQNLNVEEFIHAILDRTNEDLWPHQASFRGTGIYSCAVIQGIFIGLRNQICGAGNEQGIWCELIQWEANDLRIIVAENPSPW</sequence>
<accession>F4S7D9</accession>
<dbReference type="RefSeq" id="XP_007417296.1">
    <property type="nucleotide sequence ID" value="XM_007417234.1"/>
</dbReference>
<organism evidence="3">
    <name type="scientific">Melampsora larici-populina (strain 98AG31 / pathotype 3-4-7)</name>
    <name type="common">Poplar leaf rust fungus</name>
    <dbReference type="NCBI Taxonomy" id="747676"/>
    <lineage>
        <taxon>Eukaryota</taxon>
        <taxon>Fungi</taxon>
        <taxon>Dikarya</taxon>
        <taxon>Basidiomycota</taxon>
        <taxon>Pucciniomycotina</taxon>
        <taxon>Pucciniomycetes</taxon>
        <taxon>Pucciniales</taxon>
        <taxon>Melampsoraceae</taxon>
        <taxon>Melampsora</taxon>
    </lineage>
</organism>
<dbReference type="AlphaFoldDB" id="F4S7D9"/>
<evidence type="ECO:0000313" key="2">
    <source>
        <dbReference type="EMBL" id="EGF99389.1"/>
    </source>
</evidence>
<dbReference type="KEGG" id="mlr:MELLADRAFT_68597"/>